<protein>
    <submittedName>
        <fullName evidence="2">Uncharacterized protein</fullName>
    </submittedName>
</protein>
<comment type="caution">
    <text evidence="2">The sequence shown here is derived from an EMBL/GenBank/DDBJ whole genome shotgun (WGS) entry which is preliminary data.</text>
</comment>
<reference evidence="3" key="1">
    <citation type="submission" date="2017-08" db="EMBL/GenBank/DDBJ databases">
        <title>A dynamic microbial community with high functional redundancy inhabits the cold, oxic subseafloor aquifer.</title>
        <authorList>
            <person name="Tully B.J."/>
            <person name="Wheat C.G."/>
            <person name="Glazer B.T."/>
            <person name="Huber J.A."/>
        </authorList>
    </citation>
    <scope>NUCLEOTIDE SEQUENCE [LARGE SCALE GENOMIC DNA]</scope>
</reference>
<dbReference type="Pfam" id="PF20556">
    <property type="entry name" value="DUF6768"/>
    <property type="match status" value="1"/>
</dbReference>
<dbReference type="EMBL" id="NVUL01000014">
    <property type="protein sequence ID" value="PCI79778.1"/>
    <property type="molecule type" value="Genomic_DNA"/>
</dbReference>
<gene>
    <name evidence="2" type="ORF">COB20_04115</name>
</gene>
<evidence type="ECO:0000313" key="2">
    <source>
        <dbReference type="EMBL" id="PCI79778.1"/>
    </source>
</evidence>
<organism evidence="2 3">
    <name type="scientific">SAR86 cluster bacterium</name>
    <dbReference type="NCBI Taxonomy" id="2030880"/>
    <lineage>
        <taxon>Bacteria</taxon>
        <taxon>Pseudomonadati</taxon>
        <taxon>Pseudomonadota</taxon>
        <taxon>Gammaproteobacteria</taxon>
        <taxon>SAR86 cluster</taxon>
    </lineage>
</organism>
<dbReference type="InterPro" id="IPR046659">
    <property type="entry name" value="DUF6768"/>
</dbReference>
<dbReference type="Proteomes" id="UP000218767">
    <property type="component" value="Unassembled WGS sequence"/>
</dbReference>
<keyword evidence="1" id="KW-0812">Transmembrane</keyword>
<evidence type="ECO:0000313" key="3">
    <source>
        <dbReference type="Proteomes" id="UP000218767"/>
    </source>
</evidence>
<proteinExistence type="predicted"/>
<sequence>MSNIDEQIRNALADEDQKATDEIDDGAGLFELIGLTFTGKQAWLSYYMYFWGLVVTAALVYFVIQYLGTSDIKSSLNWALLILGCCFFITMLKILGWQQIQKAELMREIKRLEMRIMLVSEQNQR</sequence>
<keyword evidence="1" id="KW-1133">Transmembrane helix</keyword>
<accession>A0A2A4XAW3</accession>
<keyword evidence="1" id="KW-0472">Membrane</keyword>
<name>A0A2A4XAW3_9GAMM</name>
<feature type="transmembrane region" description="Helical" evidence="1">
    <location>
        <begin position="46"/>
        <end position="64"/>
    </location>
</feature>
<feature type="transmembrane region" description="Helical" evidence="1">
    <location>
        <begin position="76"/>
        <end position="97"/>
    </location>
</feature>
<evidence type="ECO:0000256" key="1">
    <source>
        <dbReference type="SAM" id="Phobius"/>
    </source>
</evidence>
<dbReference type="AlphaFoldDB" id="A0A2A4XAW3"/>